<organism evidence="4">
    <name type="scientific">Guillardia theta</name>
    <name type="common">Cryptophyte</name>
    <name type="synonym">Cryptomonas phi</name>
    <dbReference type="NCBI Taxonomy" id="55529"/>
    <lineage>
        <taxon>Eukaryota</taxon>
        <taxon>Cryptophyceae</taxon>
        <taxon>Pyrenomonadales</taxon>
        <taxon>Geminigeraceae</taxon>
        <taxon>Guillardia</taxon>
    </lineage>
</organism>
<feature type="transmembrane region" description="Helical" evidence="3">
    <location>
        <begin position="12"/>
        <end position="32"/>
    </location>
</feature>
<feature type="compositionally biased region" description="Basic and acidic residues" evidence="2">
    <location>
        <begin position="409"/>
        <end position="433"/>
    </location>
</feature>
<protein>
    <submittedName>
        <fullName evidence="4">Uncharacterized protein</fullName>
    </submittedName>
</protein>
<feature type="compositionally biased region" description="Basic and acidic residues" evidence="2">
    <location>
        <begin position="391"/>
        <end position="402"/>
    </location>
</feature>
<evidence type="ECO:0000313" key="4">
    <source>
        <dbReference type="EMBL" id="CAE2301533.1"/>
    </source>
</evidence>
<dbReference type="AlphaFoldDB" id="A0A7S4KQG8"/>
<sequence length="433" mass="49723">MAEELTEWRAKGFFEFTYLSLSYILLFLWNFFRYVVPSAVRACVWCMQTTVKLVVLFFALFILVIGPKIGMPASFHQFIWGLLVRLGCVSSSSVARVGRQGEQSTATESEGAEAADEVARGMTREVTRELVRMGVQNMDVTLASHIITDTVQGVVSEIFWTFVDVLGFGNYFRNVARYKQRLDSTDVQEEEEEEEEIYTEESGRGVWKNSIVIDKKSDESAASFALVLHKAQKGSSNMLVSIQRWWRERKEARQNRRSESQRSKLERKLAKARRQLESAADQIFEAEATLNYTLRLLEEAGANSKFWGQEVKQAEVAYEEWTVKLEERGNSAIHSDGVSLLVHLERAEEWLLEANSEATRAMQTECERTRDREEAGKRLKEAEEEQSSWTKKVEELEKKLEELLGNSARTDRSRERKAHEALDRGGAERREES</sequence>
<reference evidence="4" key="1">
    <citation type="submission" date="2021-01" db="EMBL/GenBank/DDBJ databases">
        <authorList>
            <person name="Corre E."/>
            <person name="Pelletier E."/>
            <person name="Niang G."/>
            <person name="Scheremetjew M."/>
            <person name="Finn R."/>
            <person name="Kale V."/>
            <person name="Holt S."/>
            <person name="Cochrane G."/>
            <person name="Meng A."/>
            <person name="Brown T."/>
            <person name="Cohen L."/>
        </authorList>
    </citation>
    <scope>NUCLEOTIDE SEQUENCE</scope>
    <source>
        <strain evidence="4">CCMP 2712</strain>
    </source>
</reference>
<evidence type="ECO:0000256" key="1">
    <source>
        <dbReference type="SAM" id="Coils"/>
    </source>
</evidence>
<feature type="compositionally biased region" description="Basic and acidic residues" evidence="2">
    <location>
        <begin position="365"/>
        <end position="381"/>
    </location>
</feature>
<proteinExistence type="predicted"/>
<evidence type="ECO:0000256" key="2">
    <source>
        <dbReference type="SAM" id="MobiDB-lite"/>
    </source>
</evidence>
<gene>
    <name evidence="4" type="ORF">GTHE00462_LOCUS16251</name>
</gene>
<keyword evidence="3" id="KW-1133">Transmembrane helix</keyword>
<accession>A0A7S4KQG8</accession>
<feature type="coiled-coil region" evidence="1">
    <location>
        <begin position="255"/>
        <end position="289"/>
    </location>
</feature>
<feature type="region of interest" description="Disordered" evidence="2">
    <location>
        <begin position="362"/>
        <end position="433"/>
    </location>
</feature>
<feature type="transmembrane region" description="Helical" evidence="3">
    <location>
        <begin position="44"/>
        <end position="66"/>
    </location>
</feature>
<evidence type="ECO:0000256" key="3">
    <source>
        <dbReference type="SAM" id="Phobius"/>
    </source>
</evidence>
<name>A0A7S4KQG8_GUITH</name>
<keyword evidence="3" id="KW-0472">Membrane</keyword>
<dbReference type="EMBL" id="HBKN01020689">
    <property type="protein sequence ID" value="CAE2301533.1"/>
    <property type="molecule type" value="Transcribed_RNA"/>
</dbReference>
<keyword evidence="3" id="KW-0812">Transmembrane</keyword>
<keyword evidence="1" id="KW-0175">Coiled coil</keyword>